<organism evidence="1 2">
    <name type="scientific">Aspergillus pseudonomiae</name>
    <dbReference type="NCBI Taxonomy" id="1506151"/>
    <lineage>
        <taxon>Eukaryota</taxon>
        <taxon>Fungi</taxon>
        <taxon>Dikarya</taxon>
        <taxon>Ascomycota</taxon>
        <taxon>Pezizomycotina</taxon>
        <taxon>Eurotiomycetes</taxon>
        <taxon>Eurotiomycetidae</taxon>
        <taxon>Eurotiales</taxon>
        <taxon>Aspergillaceae</taxon>
        <taxon>Aspergillus</taxon>
        <taxon>Aspergillus subgen. Circumdati</taxon>
    </lineage>
</organism>
<reference evidence="1 2" key="1">
    <citation type="submission" date="2019-04" db="EMBL/GenBank/DDBJ databases">
        <authorList>
            <consortium name="DOE Joint Genome Institute"/>
            <person name="Mondo S."/>
            <person name="Kjaerbolling I."/>
            <person name="Vesth T."/>
            <person name="Frisvad J.C."/>
            <person name="Nybo J.L."/>
            <person name="Theobald S."/>
            <person name="Kildgaard S."/>
            <person name="Isbrandt T."/>
            <person name="Kuo A."/>
            <person name="Sato A."/>
            <person name="Lyhne E.K."/>
            <person name="Kogle M.E."/>
            <person name="Wiebenga A."/>
            <person name="Kun R.S."/>
            <person name="Lubbers R.J."/>
            <person name="Makela M.R."/>
            <person name="Barry K."/>
            <person name="Chovatia M."/>
            <person name="Clum A."/>
            <person name="Daum C."/>
            <person name="Haridas S."/>
            <person name="He G."/>
            <person name="LaButti K."/>
            <person name="Lipzen A."/>
            <person name="Riley R."/>
            <person name="Salamov A."/>
            <person name="Simmons B.A."/>
            <person name="Magnuson J.K."/>
            <person name="Henrissat B."/>
            <person name="Mortensen U.H."/>
            <person name="Larsen T.O."/>
            <person name="Devries R.P."/>
            <person name="Grigoriev I.V."/>
            <person name="Machida M."/>
            <person name="Baker S.E."/>
            <person name="Andersen M.R."/>
            <person name="Cantor M.N."/>
            <person name="Hua S.X."/>
        </authorList>
    </citation>
    <scope>NUCLEOTIDE SEQUENCE [LARGE SCALE GENOMIC DNA]</scope>
    <source>
        <strain evidence="1 2">CBS 119388</strain>
    </source>
</reference>
<keyword evidence="2" id="KW-1185">Reference proteome</keyword>
<sequence>MGSNVQMKNKFLTRRLSLLGFTALTPRIVDITVLLILKSLNITVVVIFCKFNTRVPEYYYSTNILPFLISSPLRGVALVRNL</sequence>
<dbReference type="EMBL" id="ML736877">
    <property type="protein sequence ID" value="KAE8397820.1"/>
    <property type="molecule type" value="Genomic_DNA"/>
</dbReference>
<evidence type="ECO:0000313" key="1">
    <source>
        <dbReference type="EMBL" id="KAE8397820.1"/>
    </source>
</evidence>
<gene>
    <name evidence="1" type="ORF">BDV37DRAFT_264836</name>
</gene>
<protein>
    <submittedName>
        <fullName evidence="1">Uncharacterized protein</fullName>
    </submittedName>
</protein>
<evidence type="ECO:0000313" key="2">
    <source>
        <dbReference type="Proteomes" id="UP000325579"/>
    </source>
</evidence>
<dbReference type="GeneID" id="43668408"/>
<proteinExistence type="predicted"/>
<name>A0A5N7CUF3_9EURO</name>
<dbReference type="Proteomes" id="UP000325579">
    <property type="component" value="Unassembled WGS sequence"/>
</dbReference>
<dbReference type="RefSeq" id="XP_031935139.1">
    <property type="nucleotide sequence ID" value="XM_032083717.1"/>
</dbReference>
<dbReference type="AlphaFoldDB" id="A0A5N7CUF3"/>
<accession>A0A5N7CUF3</accession>